<dbReference type="InterPro" id="IPR002418">
    <property type="entry name" value="Tscrpt_reg_Myc"/>
</dbReference>
<comment type="subunit">
    <text evidence="4">Efficient DNA binding requires dimerization with another bHLH protein. Binds DNA as a heterodimer with MAX.</text>
</comment>
<reference evidence="9" key="3">
    <citation type="submission" date="2025-09" db="UniProtKB">
        <authorList>
            <consortium name="Ensembl"/>
        </authorList>
    </citation>
    <scope>IDENTIFICATION</scope>
</reference>
<dbReference type="PIRSF" id="PIRSF001705">
    <property type="entry name" value="Myc_protein"/>
    <property type="match status" value="1"/>
</dbReference>
<dbReference type="Pfam" id="PF00010">
    <property type="entry name" value="HLH"/>
    <property type="match status" value="1"/>
</dbReference>
<keyword evidence="3 5" id="KW-0539">Nucleus</keyword>
<dbReference type="Gene3D" id="4.10.280.10">
    <property type="entry name" value="Helix-loop-helix DNA-binding domain"/>
    <property type="match status" value="1"/>
</dbReference>
<dbReference type="GO" id="GO:0003700">
    <property type="term" value="F:DNA-binding transcription factor activity"/>
    <property type="evidence" value="ECO:0007669"/>
    <property type="project" value="InterPro"/>
</dbReference>
<dbReference type="GeneTree" id="ENSGT00940000155285"/>
<evidence type="ECO:0000256" key="1">
    <source>
        <dbReference type="ARBA" id="ARBA00004123"/>
    </source>
</evidence>
<evidence type="ECO:0000313" key="9">
    <source>
        <dbReference type="Ensembl" id="ENSPNAP00000026441.1"/>
    </source>
</evidence>
<organism evidence="9 10">
    <name type="scientific">Pygocentrus nattereri</name>
    <name type="common">Red-bellied piranha</name>
    <dbReference type="NCBI Taxonomy" id="42514"/>
    <lineage>
        <taxon>Eukaryota</taxon>
        <taxon>Metazoa</taxon>
        <taxon>Chordata</taxon>
        <taxon>Craniata</taxon>
        <taxon>Vertebrata</taxon>
        <taxon>Euteleostomi</taxon>
        <taxon>Actinopterygii</taxon>
        <taxon>Neopterygii</taxon>
        <taxon>Teleostei</taxon>
        <taxon>Ostariophysi</taxon>
        <taxon>Characiformes</taxon>
        <taxon>Characoidei</taxon>
        <taxon>Pygocentrus</taxon>
    </lineage>
</organism>
<sequence length="362" mass="41065">MLPSCSPSHDWLSESEPLLFDDEFCQSLIKDLQANALPTPPHSPPLKPGMGKPLSSMEQLELVSELLLEDSDFFHLNWNCADLNSPVSEDCLWPCAGEKQNESEGEGEMEEKLSSVLSTSPLLSDIDTQIFAEIAGSTLDCHNAALACHLLESEDLLLGSPEQSESSSDYGSLSAGGESSASDSEEEIDVVTVRRCNTLTRSQYQQQQEDNRREQLRALKRCHLEIQQQHNYAAPRPASPPPPSLCTKRSRSTGDSLKHTGRSRNLTTRHSADTEDEEERRRTHNVMERQRRNELKNCFLRLRDNVPELSNNDKASKVVILKRAKESIWNLESEDQRLNEKKDRLRQRHERLKARLEQLKQL</sequence>
<dbReference type="GO" id="GO:0005634">
    <property type="term" value="C:nucleus"/>
    <property type="evidence" value="ECO:0007669"/>
    <property type="project" value="UniProtKB-SubCell"/>
</dbReference>
<reference evidence="9 10" key="1">
    <citation type="submission" date="2020-10" db="EMBL/GenBank/DDBJ databases">
        <title>Pygocentrus nattereri (red-bellied piranha) genome, fPygNat1, primary haplotype.</title>
        <authorList>
            <person name="Myers G."/>
            <person name="Meyer A."/>
            <person name="Karagic N."/>
            <person name="Pippel M."/>
            <person name="Winkler S."/>
            <person name="Tracey A."/>
            <person name="Wood J."/>
            <person name="Formenti G."/>
            <person name="Howe K."/>
            <person name="Fedrigo O."/>
            <person name="Jarvis E.D."/>
        </authorList>
    </citation>
    <scope>NUCLEOTIDE SEQUENCE [LARGE SCALE GENOMIC DNA]</scope>
</reference>
<dbReference type="GO" id="GO:0002244">
    <property type="term" value="P:hematopoietic progenitor cell differentiation"/>
    <property type="evidence" value="ECO:0007669"/>
    <property type="project" value="UniProtKB-ARBA"/>
</dbReference>
<evidence type="ECO:0000256" key="5">
    <source>
        <dbReference type="PIRNR" id="PIRNR001705"/>
    </source>
</evidence>
<feature type="coiled-coil region" evidence="6">
    <location>
        <begin position="321"/>
        <end position="362"/>
    </location>
</feature>
<keyword evidence="6" id="KW-0175">Coiled coil</keyword>
<evidence type="ECO:0000313" key="10">
    <source>
        <dbReference type="Proteomes" id="UP001501920"/>
    </source>
</evidence>
<dbReference type="SMART" id="SM00353">
    <property type="entry name" value="HLH"/>
    <property type="match status" value="1"/>
</dbReference>
<reference evidence="9" key="2">
    <citation type="submission" date="2025-08" db="UniProtKB">
        <authorList>
            <consortium name="Ensembl"/>
        </authorList>
    </citation>
    <scope>IDENTIFICATION</scope>
</reference>
<name>A0A3B4DTM3_PYGNA</name>
<comment type="subcellular location">
    <subcellularLocation>
        <location evidence="1 5">Nucleus</location>
    </subcellularLocation>
</comment>
<dbReference type="PROSITE" id="PS50888">
    <property type="entry name" value="BHLH"/>
    <property type="match status" value="1"/>
</dbReference>
<dbReference type="RefSeq" id="XP_017563929.1">
    <property type="nucleotide sequence ID" value="XM_017708440.2"/>
</dbReference>
<dbReference type="OrthoDB" id="5964374at2759"/>
<dbReference type="InterPro" id="IPR036638">
    <property type="entry name" value="HLH_DNA-bd_sf"/>
</dbReference>
<feature type="region of interest" description="Disordered" evidence="7">
    <location>
        <begin position="159"/>
        <end position="188"/>
    </location>
</feature>
<dbReference type="InterPro" id="IPR012682">
    <property type="entry name" value="Tscrpt_reg_Myc_N"/>
</dbReference>
<dbReference type="CDD" id="cd11400">
    <property type="entry name" value="bHLHzip_Myc"/>
    <property type="match status" value="1"/>
</dbReference>
<dbReference type="SUPFAM" id="SSF47459">
    <property type="entry name" value="HLH, helix-loop-helix DNA-binding domain"/>
    <property type="match status" value="1"/>
</dbReference>
<dbReference type="CTD" id="560341"/>
<evidence type="ECO:0000256" key="6">
    <source>
        <dbReference type="SAM" id="Coils"/>
    </source>
</evidence>
<dbReference type="OMA" id="LNWNCDL"/>
<dbReference type="GO" id="GO:0046983">
    <property type="term" value="F:protein dimerization activity"/>
    <property type="evidence" value="ECO:0007669"/>
    <property type="project" value="InterPro"/>
</dbReference>
<dbReference type="Proteomes" id="UP001501920">
    <property type="component" value="Chromosome 26"/>
</dbReference>
<dbReference type="Pfam" id="PF01056">
    <property type="entry name" value="Myc_N"/>
    <property type="match status" value="1"/>
</dbReference>
<dbReference type="InterPro" id="IPR011598">
    <property type="entry name" value="bHLH_dom"/>
</dbReference>
<evidence type="ECO:0000256" key="7">
    <source>
        <dbReference type="SAM" id="MobiDB-lite"/>
    </source>
</evidence>
<evidence type="ECO:0000256" key="2">
    <source>
        <dbReference type="ARBA" id="ARBA00023125"/>
    </source>
</evidence>
<dbReference type="FunFam" id="4.10.280.10:FF:000019">
    <property type="entry name" value="Myc proto-oncogene protein"/>
    <property type="match status" value="1"/>
</dbReference>
<dbReference type="GeneID" id="108433703"/>
<dbReference type="AlphaFoldDB" id="A0A3B4DTM3"/>
<accession>A0A3B4DTM3</accession>
<keyword evidence="10" id="KW-1185">Reference proteome</keyword>
<protein>
    <recommendedName>
        <fullName evidence="8">BHLH domain-containing protein</fullName>
    </recommendedName>
</protein>
<feature type="compositionally biased region" description="Polar residues" evidence="7">
    <location>
        <begin position="161"/>
        <end position="170"/>
    </location>
</feature>
<keyword evidence="2 5" id="KW-0238">DNA-binding</keyword>
<evidence type="ECO:0000259" key="8">
    <source>
        <dbReference type="PROSITE" id="PS50888"/>
    </source>
</evidence>
<dbReference type="PANTHER" id="PTHR45851">
    <property type="entry name" value="MYC PROTO-ONCOGENE"/>
    <property type="match status" value="1"/>
</dbReference>
<dbReference type="STRING" id="42514.ENSPNAP00000026441"/>
<dbReference type="Ensembl" id="ENSPNAT00000005149.2">
    <property type="protein sequence ID" value="ENSPNAP00000026441.1"/>
    <property type="gene ID" value="ENSPNAG00000011731.2"/>
</dbReference>
<dbReference type="GO" id="GO:0003677">
    <property type="term" value="F:DNA binding"/>
    <property type="evidence" value="ECO:0007669"/>
    <property type="project" value="UniProtKB-UniRule"/>
</dbReference>
<feature type="compositionally biased region" description="Low complexity" evidence="7">
    <location>
        <begin position="171"/>
        <end position="182"/>
    </location>
</feature>
<proteinExistence type="predicted"/>
<feature type="region of interest" description="Disordered" evidence="7">
    <location>
        <begin position="230"/>
        <end position="285"/>
    </location>
</feature>
<dbReference type="PRINTS" id="PR00044">
    <property type="entry name" value="LEUZIPPRMYC"/>
</dbReference>
<dbReference type="InterPro" id="IPR050433">
    <property type="entry name" value="Myc_transcription_factors"/>
</dbReference>
<evidence type="ECO:0000256" key="4">
    <source>
        <dbReference type="ARBA" id="ARBA00025872"/>
    </source>
</evidence>
<feature type="domain" description="BHLH" evidence="8">
    <location>
        <begin position="279"/>
        <end position="331"/>
    </location>
</feature>
<evidence type="ECO:0000256" key="3">
    <source>
        <dbReference type="ARBA" id="ARBA00023242"/>
    </source>
</evidence>